<reference evidence="2 3" key="1">
    <citation type="submission" date="2017-08" db="EMBL/GenBank/DDBJ databases">
        <title>Lysobacter sylvestris genome.</title>
        <authorList>
            <person name="Zhang D.-C."/>
            <person name="Albuquerque L."/>
            <person name="Franca L."/>
            <person name="Froufe H.J.C."/>
            <person name="Barroso C."/>
            <person name="Egas C."/>
            <person name="Da Costa M."/>
            <person name="Margesin R."/>
        </authorList>
    </citation>
    <scope>NUCLEOTIDE SEQUENCE [LARGE SCALE GENOMIC DNA]</scope>
    <source>
        <strain evidence="2 3">AM20-91</strain>
    </source>
</reference>
<sequence length="45" mass="4499">MSATAWIAVGLAYLAIGIRQPAFIAIGGAFIAIGIARRNGGGKSP</sequence>
<evidence type="ECO:0000256" key="1">
    <source>
        <dbReference type="SAM" id="Phobius"/>
    </source>
</evidence>
<dbReference type="EMBL" id="NPZB01000001">
    <property type="protein sequence ID" value="PNS08747.1"/>
    <property type="molecule type" value="Genomic_DNA"/>
</dbReference>
<organism evidence="2 3">
    <name type="scientific">Solilutibacter silvestris</name>
    <dbReference type="NCBI Taxonomy" id="1645665"/>
    <lineage>
        <taxon>Bacteria</taxon>
        <taxon>Pseudomonadati</taxon>
        <taxon>Pseudomonadota</taxon>
        <taxon>Gammaproteobacteria</taxon>
        <taxon>Lysobacterales</taxon>
        <taxon>Lysobacteraceae</taxon>
        <taxon>Solilutibacter</taxon>
    </lineage>
</organism>
<evidence type="ECO:0000313" key="3">
    <source>
        <dbReference type="Proteomes" id="UP000236220"/>
    </source>
</evidence>
<comment type="caution">
    <text evidence="2">The sequence shown here is derived from an EMBL/GenBank/DDBJ whole genome shotgun (WGS) entry which is preliminary data.</text>
</comment>
<proteinExistence type="predicted"/>
<dbReference type="AlphaFoldDB" id="A0A2K1Q1E6"/>
<keyword evidence="3" id="KW-1185">Reference proteome</keyword>
<keyword evidence="1" id="KW-0472">Membrane</keyword>
<feature type="transmembrane region" description="Helical" evidence="1">
    <location>
        <begin position="6"/>
        <end position="36"/>
    </location>
</feature>
<dbReference type="RefSeq" id="WP_165782348.1">
    <property type="nucleotide sequence ID" value="NZ_NPZB01000001.1"/>
</dbReference>
<keyword evidence="1" id="KW-0812">Transmembrane</keyword>
<evidence type="ECO:0000313" key="2">
    <source>
        <dbReference type="EMBL" id="PNS08747.1"/>
    </source>
</evidence>
<keyword evidence="1" id="KW-1133">Transmembrane helix</keyword>
<dbReference type="Proteomes" id="UP000236220">
    <property type="component" value="Unassembled WGS sequence"/>
</dbReference>
<protein>
    <submittedName>
        <fullName evidence="2">Uncharacterized protein</fullName>
    </submittedName>
</protein>
<name>A0A2K1Q1E6_9GAMM</name>
<accession>A0A2K1Q1E6</accession>
<gene>
    <name evidence="2" type="ORF">Lysil_0376</name>
</gene>